<dbReference type="Proteomes" id="UP000179275">
    <property type="component" value="Unassembled WGS sequence"/>
</dbReference>
<dbReference type="GO" id="GO:0003677">
    <property type="term" value="F:DNA binding"/>
    <property type="evidence" value="ECO:0007669"/>
    <property type="project" value="UniProtKB-KW"/>
</dbReference>
<dbReference type="PRINTS" id="PR00778">
    <property type="entry name" value="HTHARSR"/>
</dbReference>
<evidence type="ECO:0000256" key="3">
    <source>
        <dbReference type="ARBA" id="ARBA00023163"/>
    </source>
</evidence>
<dbReference type="InterPro" id="IPR051081">
    <property type="entry name" value="HTH_MetalResp_TranReg"/>
</dbReference>
<keyword evidence="1" id="KW-0805">Transcription regulation</keyword>
<accession>A0A1F6W3Y9</accession>
<reference evidence="5 6" key="1">
    <citation type="journal article" date="2016" name="Nat. Commun.">
        <title>Thousands of microbial genomes shed light on interconnected biogeochemical processes in an aquifer system.</title>
        <authorList>
            <person name="Anantharaman K."/>
            <person name="Brown C.T."/>
            <person name="Hug L.A."/>
            <person name="Sharon I."/>
            <person name="Castelle C.J."/>
            <person name="Probst A.J."/>
            <person name="Thomas B.C."/>
            <person name="Singh A."/>
            <person name="Wilkins M.J."/>
            <person name="Karaoz U."/>
            <person name="Brodie E.L."/>
            <person name="Williams K.H."/>
            <person name="Hubbard S.S."/>
            <person name="Banfield J.F."/>
        </authorList>
    </citation>
    <scope>NUCLEOTIDE SEQUENCE [LARGE SCALE GENOMIC DNA]</scope>
</reference>
<evidence type="ECO:0000256" key="1">
    <source>
        <dbReference type="ARBA" id="ARBA00023015"/>
    </source>
</evidence>
<dbReference type="InterPro" id="IPR001845">
    <property type="entry name" value="HTH_ArsR_DNA-bd_dom"/>
</dbReference>
<gene>
    <name evidence="5" type="ORF">A3C67_01750</name>
</gene>
<dbReference type="STRING" id="1801756.A3C67_01750"/>
<comment type="caution">
    <text evidence="5">The sequence shown here is derived from an EMBL/GenBank/DDBJ whole genome shotgun (WGS) entry which is preliminary data.</text>
</comment>
<dbReference type="NCBIfam" id="NF033788">
    <property type="entry name" value="HTH_metalloreg"/>
    <property type="match status" value="1"/>
</dbReference>
<protein>
    <recommendedName>
        <fullName evidence="4">HTH arsR-type domain-containing protein</fullName>
    </recommendedName>
</protein>
<dbReference type="InterPro" id="IPR036388">
    <property type="entry name" value="WH-like_DNA-bd_sf"/>
</dbReference>
<dbReference type="GO" id="GO:0003700">
    <property type="term" value="F:DNA-binding transcription factor activity"/>
    <property type="evidence" value="ECO:0007669"/>
    <property type="project" value="InterPro"/>
</dbReference>
<dbReference type="CDD" id="cd00090">
    <property type="entry name" value="HTH_ARSR"/>
    <property type="match status" value="1"/>
</dbReference>
<dbReference type="Pfam" id="PF01022">
    <property type="entry name" value="HTH_5"/>
    <property type="match status" value="1"/>
</dbReference>
<sequence length="86" mass="9893">MKQYERLLKALANRRRLEIVKYLKKEKEATVGNIASHLKLSFKSTSKHLAILFAVDIVEKEQRGLSAFYSLHPFPARIIRAVISIV</sequence>
<dbReference type="SMART" id="SM00418">
    <property type="entry name" value="HTH_ARSR"/>
    <property type="match status" value="1"/>
</dbReference>
<dbReference type="EMBL" id="MFUG01000001">
    <property type="protein sequence ID" value="OGI76522.1"/>
    <property type="molecule type" value="Genomic_DNA"/>
</dbReference>
<dbReference type="AlphaFoldDB" id="A0A1F6W3Y9"/>
<evidence type="ECO:0000256" key="2">
    <source>
        <dbReference type="ARBA" id="ARBA00023125"/>
    </source>
</evidence>
<dbReference type="PANTHER" id="PTHR33154">
    <property type="entry name" value="TRANSCRIPTIONAL REGULATOR, ARSR FAMILY"/>
    <property type="match status" value="1"/>
</dbReference>
<evidence type="ECO:0000313" key="5">
    <source>
        <dbReference type="EMBL" id="OGI76522.1"/>
    </source>
</evidence>
<organism evidence="5 6">
    <name type="scientific">Candidatus Nomurabacteria bacterium RIFCSPHIGHO2_02_FULL_42_19</name>
    <dbReference type="NCBI Taxonomy" id="1801756"/>
    <lineage>
        <taxon>Bacteria</taxon>
        <taxon>Candidatus Nomuraibacteriota</taxon>
    </lineage>
</organism>
<dbReference type="PROSITE" id="PS50987">
    <property type="entry name" value="HTH_ARSR_2"/>
    <property type="match status" value="1"/>
</dbReference>
<keyword evidence="3" id="KW-0804">Transcription</keyword>
<feature type="domain" description="HTH arsR-type" evidence="4">
    <location>
        <begin position="1"/>
        <end position="86"/>
    </location>
</feature>
<name>A0A1F6W3Y9_9BACT</name>
<dbReference type="SUPFAM" id="SSF46785">
    <property type="entry name" value="Winged helix' DNA-binding domain"/>
    <property type="match status" value="1"/>
</dbReference>
<keyword evidence="2" id="KW-0238">DNA-binding</keyword>
<dbReference type="InterPro" id="IPR036390">
    <property type="entry name" value="WH_DNA-bd_sf"/>
</dbReference>
<dbReference type="Gene3D" id="1.10.10.10">
    <property type="entry name" value="Winged helix-like DNA-binding domain superfamily/Winged helix DNA-binding domain"/>
    <property type="match status" value="1"/>
</dbReference>
<evidence type="ECO:0000259" key="4">
    <source>
        <dbReference type="PROSITE" id="PS50987"/>
    </source>
</evidence>
<proteinExistence type="predicted"/>
<evidence type="ECO:0000313" key="6">
    <source>
        <dbReference type="Proteomes" id="UP000179275"/>
    </source>
</evidence>
<dbReference type="PANTHER" id="PTHR33154:SF33">
    <property type="entry name" value="TRANSCRIPTIONAL REPRESSOR SDPR"/>
    <property type="match status" value="1"/>
</dbReference>
<dbReference type="InterPro" id="IPR011991">
    <property type="entry name" value="ArsR-like_HTH"/>
</dbReference>